<dbReference type="AlphaFoldDB" id="A0A135S4P1"/>
<evidence type="ECO:0000256" key="1">
    <source>
        <dbReference type="SAM" id="MobiDB-lite"/>
    </source>
</evidence>
<feature type="signal peptide" evidence="2">
    <location>
        <begin position="1"/>
        <end position="19"/>
    </location>
</feature>
<dbReference type="EMBL" id="JFBX01000698">
    <property type="protein sequence ID" value="KXH30900.1"/>
    <property type="molecule type" value="Genomic_DNA"/>
</dbReference>
<feature type="compositionally biased region" description="Basic and acidic residues" evidence="1">
    <location>
        <begin position="102"/>
        <end position="111"/>
    </location>
</feature>
<evidence type="ECO:0000256" key="2">
    <source>
        <dbReference type="SAM" id="SignalP"/>
    </source>
</evidence>
<proteinExistence type="predicted"/>
<keyword evidence="2" id="KW-0732">Signal</keyword>
<feature type="region of interest" description="Disordered" evidence="1">
    <location>
        <begin position="102"/>
        <end position="121"/>
    </location>
</feature>
<accession>A0A135S4P1</accession>
<reference evidence="3 4" key="1">
    <citation type="submission" date="2014-02" db="EMBL/GenBank/DDBJ databases">
        <title>The genome sequence of Colletotrichum simmondsii CBS122122.</title>
        <authorList>
            <person name="Baroncelli R."/>
            <person name="Thon M.R."/>
        </authorList>
    </citation>
    <scope>NUCLEOTIDE SEQUENCE [LARGE SCALE GENOMIC DNA]</scope>
    <source>
        <strain evidence="3 4">CBS122122</strain>
    </source>
</reference>
<name>A0A135S4P1_9PEZI</name>
<organism evidence="3 4">
    <name type="scientific">Colletotrichum simmondsii</name>
    <dbReference type="NCBI Taxonomy" id="703756"/>
    <lineage>
        <taxon>Eukaryota</taxon>
        <taxon>Fungi</taxon>
        <taxon>Dikarya</taxon>
        <taxon>Ascomycota</taxon>
        <taxon>Pezizomycotina</taxon>
        <taxon>Sordariomycetes</taxon>
        <taxon>Hypocreomycetidae</taxon>
        <taxon>Glomerellales</taxon>
        <taxon>Glomerellaceae</taxon>
        <taxon>Colletotrichum</taxon>
        <taxon>Colletotrichum acutatum species complex</taxon>
    </lineage>
</organism>
<keyword evidence="4" id="KW-1185">Reference proteome</keyword>
<protein>
    <submittedName>
        <fullName evidence="3">Uncharacterized protein</fullName>
    </submittedName>
</protein>
<dbReference type="Proteomes" id="UP000070328">
    <property type="component" value="Unassembled WGS sequence"/>
</dbReference>
<gene>
    <name evidence="3" type="ORF">CSIM01_01494</name>
</gene>
<dbReference type="OrthoDB" id="4792227at2759"/>
<feature type="chain" id="PRO_5007801752" evidence="2">
    <location>
        <begin position="20"/>
        <end position="121"/>
    </location>
</feature>
<evidence type="ECO:0000313" key="3">
    <source>
        <dbReference type="EMBL" id="KXH30900.1"/>
    </source>
</evidence>
<sequence>MYSFHFLLSFALFLSLALSASGAVAAAHHIDRRQVHLGARQTPGQEETRTRGGEMPRSARRTTIESVTYLDITGAKTPPVARADISPQCPFDGASCVLIEPKGDSSRKPEVRCGYLGSTRS</sequence>
<evidence type="ECO:0000313" key="4">
    <source>
        <dbReference type="Proteomes" id="UP000070328"/>
    </source>
</evidence>
<comment type="caution">
    <text evidence="3">The sequence shown here is derived from an EMBL/GenBank/DDBJ whole genome shotgun (WGS) entry which is preliminary data.</text>
</comment>
<feature type="region of interest" description="Disordered" evidence="1">
    <location>
        <begin position="35"/>
        <end position="58"/>
    </location>
</feature>